<comment type="pathway">
    <text evidence="7">Metabolic intermediate biosynthesis; chorismate biosynthesis; chorismate from D-erythrose 4-phosphate and phosphoenolpyruvate: step 3/7.</text>
</comment>
<dbReference type="GO" id="GO:0008652">
    <property type="term" value="P:amino acid biosynthetic process"/>
    <property type="evidence" value="ECO:0007669"/>
    <property type="project" value="UniProtKB-KW"/>
</dbReference>
<name>A0A7X2PDN5_9SPIO</name>
<dbReference type="InterPro" id="IPR046346">
    <property type="entry name" value="Aminoacid_DH-like_N_sf"/>
</dbReference>
<comment type="function">
    <text evidence="8">Involved in the biosynthesis of the chorismate, which leads to the biosynthesis of aromatic amino acids. Catalyzes the reversible NADPH linked reduction of 3-dehydroshikimate (DHSA) to yield shikimate (SA).</text>
</comment>
<evidence type="ECO:0000256" key="8">
    <source>
        <dbReference type="HAMAP-Rule" id="MF_00222"/>
    </source>
</evidence>
<dbReference type="InterPro" id="IPR036291">
    <property type="entry name" value="NAD(P)-bd_dom_sf"/>
</dbReference>
<reference evidence="11 12" key="1">
    <citation type="submission" date="2019-08" db="EMBL/GenBank/DDBJ databases">
        <title>In-depth cultivation of the pig gut microbiome towards novel bacterial diversity and tailored functional studies.</title>
        <authorList>
            <person name="Wylensek D."/>
            <person name="Hitch T.C.A."/>
            <person name="Clavel T."/>
        </authorList>
    </citation>
    <scope>NUCLEOTIDE SEQUENCE [LARGE SCALE GENOMIC DNA]</scope>
    <source>
        <strain evidence="11 12">NM-380-WT-3C1</strain>
    </source>
</reference>
<feature type="binding site" evidence="8">
    <location>
        <position position="450"/>
    </location>
    <ligand>
        <name>NADP(+)</name>
        <dbReference type="ChEBI" id="CHEBI:58349"/>
    </ligand>
</feature>
<evidence type="ECO:0000256" key="6">
    <source>
        <dbReference type="ARBA" id="ARBA00049442"/>
    </source>
</evidence>
<dbReference type="AlphaFoldDB" id="A0A7X2PDN5"/>
<feature type="binding site" evidence="7">
    <location>
        <position position="179"/>
    </location>
    <ligand>
        <name>3-dehydroquinate</name>
        <dbReference type="ChEBI" id="CHEBI:32364"/>
    </ligand>
</feature>
<dbReference type="HAMAP" id="MF_00222">
    <property type="entry name" value="Shikimate_DH_AroE"/>
    <property type="match status" value="1"/>
</dbReference>
<dbReference type="RefSeq" id="WP_154426196.1">
    <property type="nucleotide sequence ID" value="NZ_JAQYGB010000053.1"/>
</dbReference>
<evidence type="ECO:0000313" key="12">
    <source>
        <dbReference type="Proteomes" id="UP000460549"/>
    </source>
</evidence>
<dbReference type="GO" id="GO:0009423">
    <property type="term" value="P:chorismate biosynthetic process"/>
    <property type="evidence" value="ECO:0007669"/>
    <property type="project" value="UniProtKB-UniRule"/>
</dbReference>
<dbReference type="NCBIfam" id="TIGR01093">
    <property type="entry name" value="aroD"/>
    <property type="match status" value="1"/>
</dbReference>
<keyword evidence="7" id="KW-0456">Lyase</keyword>
<evidence type="ECO:0000313" key="11">
    <source>
        <dbReference type="EMBL" id="MSU06931.1"/>
    </source>
</evidence>
<dbReference type="InterPro" id="IPR006151">
    <property type="entry name" value="Shikm_DH/Glu-tRNA_Rdtase"/>
</dbReference>
<feature type="binding site" evidence="7">
    <location>
        <position position="59"/>
    </location>
    <ligand>
        <name>3-dehydroquinate</name>
        <dbReference type="ChEBI" id="CHEBI:32364"/>
    </ligand>
</feature>
<feature type="active site" description="Schiff-base intermediate with substrate" evidence="7">
    <location>
        <position position="140"/>
    </location>
</feature>
<dbReference type="InterPro" id="IPR013708">
    <property type="entry name" value="Shikimate_DH-bd_N"/>
</dbReference>
<dbReference type="CDD" id="cd01065">
    <property type="entry name" value="NAD_bind_Shikimate_DH"/>
    <property type="match status" value="1"/>
</dbReference>
<comment type="similarity">
    <text evidence="7">Belongs to the type-I 3-dehydroquinase family.</text>
</comment>
<feature type="domain" description="Shikimate dehydrogenase substrate binding N-terminal" evidence="10">
    <location>
        <begin position="225"/>
        <end position="305"/>
    </location>
</feature>
<dbReference type="SUPFAM" id="SSF51735">
    <property type="entry name" value="NAD(P)-binding Rossmann-fold domains"/>
    <property type="match status" value="1"/>
</dbReference>
<dbReference type="UniPathway" id="UPA00053">
    <property type="reaction ID" value="UER00086"/>
</dbReference>
<dbReference type="GO" id="GO:0050661">
    <property type="term" value="F:NADP binding"/>
    <property type="evidence" value="ECO:0007669"/>
    <property type="project" value="InterPro"/>
</dbReference>
<proteinExistence type="inferred from homology"/>
<dbReference type="NCBIfam" id="TIGR00507">
    <property type="entry name" value="aroE"/>
    <property type="match status" value="1"/>
</dbReference>
<evidence type="ECO:0000256" key="2">
    <source>
        <dbReference type="ARBA" id="ARBA00022605"/>
    </source>
</evidence>
<feature type="binding site" evidence="7">
    <location>
        <position position="201"/>
    </location>
    <ligand>
        <name>3-dehydroquinate</name>
        <dbReference type="ChEBI" id="CHEBI:32364"/>
    </ligand>
</feature>
<feature type="binding site" evidence="8">
    <location>
        <begin position="342"/>
        <end position="346"/>
    </location>
    <ligand>
        <name>NADP(+)</name>
        <dbReference type="ChEBI" id="CHEBI:58349"/>
    </ligand>
</feature>
<dbReference type="Gene3D" id="3.40.50.720">
    <property type="entry name" value="NAD(P)-binding Rossmann-like Domain"/>
    <property type="match status" value="1"/>
</dbReference>
<comment type="subunit">
    <text evidence="7">Homodimer.</text>
</comment>
<protein>
    <recommendedName>
        <fullName evidence="7 8">Multifunctional fusion protein</fullName>
    </recommendedName>
    <domain>
        <recommendedName>
            <fullName evidence="7">3-dehydroquinate dehydratase</fullName>
            <shortName evidence="7">3-dehydroquinase</shortName>
            <ecNumber evidence="7">4.2.1.10</ecNumber>
        </recommendedName>
        <alternativeName>
            <fullName evidence="7">Type I DHQase</fullName>
        </alternativeName>
        <alternativeName>
            <fullName evidence="7">Type I dehydroquinase</fullName>
            <shortName evidence="7">DHQ1</shortName>
        </alternativeName>
    </domain>
    <domain>
        <recommendedName>
            <fullName evidence="8">Shikimate dehydrogenase (NADP(+))</fullName>
            <shortName evidence="8">SDH</shortName>
            <ecNumber evidence="8">1.1.1.25</ecNumber>
        </recommendedName>
    </domain>
</protein>
<evidence type="ECO:0000256" key="1">
    <source>
        <dbReference type="ARBA" id="ARBA00004871"/>
    </source>
</evidence>
<dbReference type="Pfam" id="PF01487">
    <property type="entry name" value="DHquinase_I"/>
    <property type="match status" value="1"/>
</dbReference>
<dbReference type="Pfam" id="PF08501">
    <property type="entry name" value="Shikimate_dh_N"/>
    <property type="match status" value="1"/>
</dbReference>
<feature type="binding site" evidence="8">
    <location>
        <begin position="233"/>
        <end position="235"/>
    </location>
    <ligand>
        <name>shikimate</name>
        <dbReference type="ChEBI" id="CHEBI:36208"/>
    </ligand>
</feature>
<dbReference type="Gene3D" id="3.40.50.10860">
    <property type="entry name" value="Leucine Dehydrogenase, chain A, domain 1"/>
    <property type="match status" value="1"/>
</dbReference>
<dbReference type="GO" id="GO:0019632">
    <property type="term" value="P:shikimate metabolic process"/>
    <property type="evidence" value="ECO:0007669"/>
    <property type="project" value="InterPro"/>
</dbReference>
<keyword evidence="7" id="KW-0704">Schiff base</keyword>
<evidence type="ECO:0000256" key="4">
    <source>
        <dbReference type="ARBA" id="ARBA00023002"/>
    </source>
</evidence>
<dbReference type="GO" id="GO:0003855">
    <property type="term" value="F:3-dehydroquinate dehydratase activity"/>
    <property type="evidence" value="ECO:0007669"/>
    <property type="project" value="UniProtKB-UniRule"/>
</dbReference>
<feature type="binding site" evidence="8">
    <location>
        <position position="457"/>
    </location>
    <ligand>
        <name>shikimate</name>
        <dbReference type="ChEBI" id="CHEBI:36208"/>
    </ligand>
</feature>
<comment type="pathway">
    <text evidence="1 8">Metabolic intermediate biosynthesis; chorismate biosynthesis; chorismate from D-erythrose 4-phosphate and phosphoenolpyruvate: step 4/7.</text>
</comment>
<comment type="caution">
    <text evidence="7">Lacks conserved residue(s) required for the propagation of feature annotation.</text>
</comment>
<dbReference type="EMBL" id="VUNN01000020">
    <property type="protein sequence ID" value="MSU06931.1"/>
    <property type="molecule type" value="Genomic_DNA"/>
</dbReference>
<feature type="binding site" evidence="8">
    <location>
        <position position="278"/>
    </location>
    <ligand>
        <name>shikimate</name>
        <dbReference type="ChEBI" id="CHEBI:36208"/>
    </ligand>
</feature>
<feature type="active site" description="Proton acceptor" evidence="8">
    <location>
        <position position="282"/>
    </location>
</feature>
<gene>
    <name evidence="8 11" type="primary">aroE</name>
    <name evidence="7" type="synonym">aroD</name>
    <name evidence="11" type="ORF">FYJ80_09130</name>
</gene>
<dbReference type="EC" id="1.1.1.25" evidence="8"/>
<feature type="active site" description="Proton donor/acceptor" evidence="7">
    <location>
        <position position="116"/>
    </location>
</feature>
<accession>A0A7X2PDN5</accession>
<keyword evidence="3 8" id="KW-0521">NADP</keyword>
<dbReference type="InterPro" id="IPR001381">
    <property type="entry name" value="DHquinase_I"/>
</dbReference>
<dbReference type="PANTHER" id="PTHR21089:SF1">
    <property type="entry name" value="BIFUNCTIONAL 3-DEHYDROQUINATE DEHYDRATASE_SHIKIMATE DEHYDROGENASE, CHLOROPLASTIC"/>
    <property type="match status" value="1"/>
</dbReference>
<comment type="function">
    <text evidence="7">Involved in the third step of the chorismate pathway, which leads to the biosynthesis of aromatic amino acids. Catalyzes the cis-dehydration of 3-dehydroquinate (DHQ) and introduces the first double bond of the aromatic ring to yield 3-dehydroshikimate.</text>
</comment>
<feature type="domain" description="Quinate/shikimate 5-dehydrogenase/glutamyl-tRNA reductase" evidence="9">
    <location>
        <begin position="335"/>
        <end position="403"/>
    </location>
</feature>
<dbReference type="SUPFAM" id="SSF53223">
    <property type="entry name" value="Aminoacid dehydrogenase-like, N-terminal domain"/>
    <property type="match status" value="1"/>
</dbReference>
<dbReference type="HAMAP" id="MF_00214">
    <property type="entry name" value="AroD"/>
    <property type="match status" value="1"/>
</dbReference>
<evidence type="ECO:0000256" key="5">
    <source>
        <dbReference type="ARBA" id="ARBA00023141"/>
    </source>
</evidence>
<keyword evidence="12" id="KW-1185">Reference proteome</keyword>
<keyword evidence="4 8" id="KW-0560">Oxidoreductase</keyword>
<comment type="catalytic activity">
    <reaction evidence="7">
        <text>3-dehydroquinate = 3-dehydroshikimate + H2O</text>
        <dbReference type="Rhea" id="RHEA:21096"/>
        <dbReference type="ChEBI" id="CHEBI:15377"/>
        <dbReference type="ChEBI" id="CHEBI:16630"/>
        <dbReference type="ChEBI" id="CHEBI:32364"/>
        <dbReference type="EC" id="4.2.1.10"/>
    </reaction>
</comment>
<feature type="binding site" evidence="8">
    <location>
        <position position="318"/>
    </location>
    <ligand>
        <name>shikimate</name>
        <dbReference type="ChEBI" id="CHEBI:36208"/>
    </ligand>
</feature>
<evidence type="ECO:0000256" key="7">
    <source>
        <dbReference type="HAMAP-Rule" id="MF_00214"/>
    </source>
</evidence>
<keyword evidence="2 7" id="KW-0028">Amino-acid biosynthesis</keyword>
<dbReference type="InterPro" id="IPR011342">
    <property type="entry name" value="Shikimate_DH"/>
</dbReference>
<comment type="similarity">
    <text evidence="8">Belongs to the shikimate dehydrogenase family.</text>
</comment>
<feature type="binding site" evidence="8">
    <location>
        <position position="429"/>
    </location>
    <ligand>
        <name>shikimate</name>
        <dbReference type="ChEBI" id="CHEBI:36208"/>
    </ligand>
</feature>
<dbReference type="SUPFAM" id="SSF51569">
    <property type="entry name" value="Aldolase"/>
    <property type="match status" value="1"/>
</dbReference>
<comment type="catalytic activity">
    <reaction evidence="6 8">
        <text>shikimate + NADP(+) = 3-dehydroshikimate + NADPH + H(+)</text>
        <dbReference type="Rhea" id="RHEA:17737"/>
        <dbReference type="ChEBI" id="CHEBI:15378"/>
        <dbReference type="ChEBI" id="CHEBI:16630"/>
        <dbReference type="ChEBI" id="CHEBI:36208"/>
        <dbReference type="ChEBI" id="CHEBI:57783"/>
        <dbReference type="ChEBI" id="CHEBI:58349"/>
        <dbReference type="EC" id="1.1.1.25"/>
    </reaction>
</comment>
<evidence type="ECO:0000259" key="10">
    <source>
        <dbReference type="Pfam" id="PF08501"/>
    </source>
</evidence>
<sequence length="478" mass="53775">MICLTLSDSTLEECVKTTEKNSKWIDAVELRLDYLKIEDRERANLFPSMVNFPVICTHRRVQDGGRFEGSEKQRKAEILKALDGDFKYVDIEDDIKKCEIDEKAKEKGIKIIRSFHDFNGIPNDIYSRVITLKKRGDIAKIAVTPKGILDTITLFNAQKELKDVEKIIIGMGPYGVATRILYKRMGSILTFASDNQAAPGQLRARELKELYQADKVNDKTAIYGIIGNPVEHSASPLIHNLGFKAIHYNAIYVPFLVDNARAFFALAENLQMRGFSVTVPHKVEVLTYLGNITREVKQIGACNTVVRTPGLWKGMNTDYYGFLIPILSDIENGRIKNALVIGAGGASYAIVWALRNWGVKVTILNRTLSHAERIAKINICAFDKLENAKNYEGQVDLIVQTTSVGLSTFESPIEGFKFTGKEIAYDIVYKPHMTKFLTDAKAAGCKLHFGDEMLFEQGKLQFEAFTGYHYPKNLKPEL</sequence>
<evidence type="ECO:0000256" key="3">
    <source>
        <dbReference type="ARBA" id="ARBA00022857"/>
    </source>
</evidence>
<dbReference type="PANTHER" id="PTHR21089">
    <property type="entry name" value="SHIKIMATE DEHYDROGENASE"/>
    <property type="match status" value="1"/>
</dbReference>
<feature type="binding site" evidence="8">
    <location>
        <position position="427"/>
    </location>
    <ligand>
        <name>NADP(+)</name>
        <dbReference type="ChEBI" id="CHEBI:58349"/>
    </ligand>
</feature>
<organism evidence="11 12">
    <name type="scientific">Bullifex porci</name>
    <dbReference type="NCBI Taxonomy" id="2606638"/>
    <lineage>
        <taxon>Bacteria</taxon>
        <taxon>Pseudomonadati</taxon>
        <taxon>Spirochaetota</taxon>
        <taxon>Spirochaetia</taxon>
        <taxon>Spirochaetales</taxon>
        <taxon>Spirochaetaceae</taxon>
        <taxon>Bullifex</taxon>
    </lineage>
</organism>
<dbReference type="GO" id="GO:0009073">
    <property type="term" value="P:aromatic amino acid family biosynthetic process"/>
    <property type="evidence" value="ECO:0007669"/>
    <property type="project" value="UniProtKB-KW"/>
</dbReference>
<dbReference type="CDD" id="cd00502">
    <property type="entry name" value="DHQase_I"/>
    <property type="match status" value="1"/>
</dbReference>
<keyword evidence="5 7" id="KW-0057">Aromatic amino acid biosynthesis</keyword>
<dbReference type="Pfam" id="PF01488">
    <property type="entry name" value="Shikimate_DH"/>
    <property type="match status" value="1"/>
</dbReference>
<feature type="binding site" evidence="7">
    <location>
        <begin position="29"/>
        <end position="31"/>
    </location>
    <ligand>
        <name>3-dehydroquinate</name>
        <dbReference type="ChEBI" id="CHEBI:32364"/>
    </ligand>
</feature>
<comment type="caution">
    <text evidence="11">The sequence shown here is derived from an EMBL/GenBank/DDBJ whole genome shotgun (WGS) entry which is preliminary data.</text>
</comment>
<dbReference type="EC" id="4.2.1.10" evidence="7"/>
<dbReference type="Gene3D" id="3.20.20.70">
    <property type="entry name" value="Aldolase class I"/>
    <property type="match status" value="1"/>
</dbReference>
<dbReference type="Proteomes" id="UP000460549">
    <property type="component" value="Unassembled WGS sequence"/>
</dbReference>
<feature type="binding site" evidence="8">
    <location>
        <position position="303"/>
    </location>
    <ligand>
        <name>shikimate</name>
        <dbReference type="ChEBI" id="CHEBI:36208"/>
    </ligand>
</feature>
<dbReference type="GO" id="GO:0004764">
    <property type="term" value="F:shikimate 3-dehydrogenase (NADP+) activity"/>
    <property type="evidence" value="ECO:0007669"/>
    <property type="project" value="UniProtKB-UniRule"/>
</dbReference>
<dbReference type="InterPro" id="IPR022893">
    <property type="entry name" value="Shikimate_DH_fam"/>
</dbReference>
<dbReference type="InterPro" id="IPR013785">
    <property type="entry name" value="Aldolase_TIM"/>
</dbReference>
<evidence type="ECO:0000259" key="9">
    <source>
        <dbReference type="Pfam" id="PF01488"/>
    </source>
</evidence>